<sequence length="220" mass="23773">MTISYRLTTIVVAVTTVALAAIGFADGATTRNRISNMKKKKKSLCDRLHPEELPQECICREAGNLHVVVDCIKPFNSTYFNDTIGMSMDIDICNENGSSVTLDVTEKNHHIDFPIEDIRAGEEKNIPIPGLSIIVPAIGSFGVDATVLIAGNPDHLTLKIGLNACLSAGHHREICASSIPGLSTIFPFYFINGTYSFGHVCDNAAGSLVVVENEVEAIER</sequence>
<organism evidence="1">
    <name type="scientific">Minutocellus polymorphus</name>
    <dbReference type="NCBI Taxonomy" id="265543"/>
    <lineage>
        <taxon>Eukaryota</taxon>
        <taxon>Sar</taxon>
        <taxon>Stramenopiles</taxon>
        <taxon>Ochrophyta</taxon>
        <taxon>Bacillariophyta</taxon>
        <taxon>Mediophyceae</taxon>
        <taxon>Cymatosirophycidae</taxon>
        <taxon>Cymatosirales</taxon>
        <taxon>Cymatosiraceae</taxon>
        <taxon>Minutocellus</taxon>
    </lineage>
</organism>
<name>A0A7S0FRZ9_9STRA</name>
<protein>
    <submittedName>
        <fullName evidence="1">Uncharacterized protein</fullName>
    </submittedName>
</protein>
<dbReference type="EMBL" id="HBEJ01014268">
    <property type="protein sequence ID" value="CAD8375203.1"/>
    <property type="molecule type" value="Transcribed_RNA"/>
</dbReference>
<proteinExistence type="predicted"/>
<evidence type="ECO:0000313" key="1">
    <source>
        <dbReference type="EMBL" id="CAD8375203.1"/>
    </source>
</evidence>
<gene>
    <name evidence="1" type="ORF">MPOL1434_LOCUS8366</name>
</gene>
<dbReference type="AlphaFoldDB" id="A0A7S0FRZ9"/>
<reference evidence="1" key="1">
    <citation type="submission" date="2021-01" db="EMBL/GenBank/DDBJ databases">
        <authorList>
            <person name="Corre E."/>
            <person name="Pelletier E."/>
            <person name="Niang G."/>
            <person name="Scheremetjew M."/>
            <person name="Finn R."/>
            <person name="Kale V."/>
            <person name="Holt S."/>
            <person name="Cochrane G."/>
            <person name="Meng A."/>
            <person name="Brown T."/>
            <person name="Cohen L."/>
        </authorList>
    </citation>
    <scope>NUCLEOTIDE SEQUENCE</scope>
    <source>
        <strain evidence="1">CCMP3303</strain>
    </source>
</reference>
<accession>A0A7S0FRZ9</accession>